<proteinExistence type="predicted"/>
<dbReference type="AlphaFoldDB" id="A0A1J8PZK6"/>
<evidence type="ECO:0000313" key="1">
    <source>
        <dbReference type="EMBL" id="OJA14261.1"/>
    </source>
</evidence>
<accession>A0A1J8PZK6</accession>
<gene>
    <name evidence="1" type="ORF">AZE42_06864</name>
</gene>
<dbReference type="Proteomes" id="UP000183567">
    <property type="component" value="Unassembled WGS sequence"/>
</dbReference>
<organism evidence="1 2">
    <name type="scientific">Rhizopogon vesiculosus</name>
    <dbReference type="NCBI Taxonomy" id="180088"/>
    <lineage>
        <taxon>Eukaryota</taxon>
        <taxon>Fungi</taxon>
        <taxon>Dikarya</taxon>
        <taxon>Basidiomycota</taxon>
        <taxon>Agaricomycotina</taxon>
        <taxon>Agaricomycetes</taxon>
        <taxon>Agaricomycetidae</taxon>
        <taxon>Boletales</taxon>
        <taxon>Suillineae</taxon>
        <taxon>Rhizopogonaceae</taxon>
        <taxon>Rhizopogon</taxon>
    </lineage>
</organism>
<reference evidence="1 2" key="1">
    <citation type="submission" date="2016-03" db="EMBL/GenBank/DDBJ databases">
        <title>Comparative genomics of the ectomycorrhizal sister species Rhizopogon vinicolor and Rhizopogon vesiculosus (Basidiomycota: Boletales) reveals a divergence of the mating type B locus.</title>
        <authorList>
            <person name="Mujic A.B."/>
            <person name="Kuo A."/>
            <person name="Tritt A."/>
            <person name="Lipzen A."/>
            <person name="Chen C."/>
            <person name="Johnson J."/>
            <person name="Sharma A."/>
            <person name="Barry K."/>
            <person name="Grigoriev I.V."/>
            <person name="Spatafora J.W."/>
        </authorList>
    </citation>
    <scope>NUCLEOTIDE SEQUENCE [LARGE SCALE GENOMIC DNA]</scope>
    <source>
        <strain evidence="1 2">AM-OR11-056</strain>
    </source>
</reference>
<sequence length="108" mass="12284">MSIDCHSQEVKAKVKVQSTDGDDKKECILQAVDHPLVVTGQIELDFKVFKNGGSTASKVKDYKKVIIYLIVDTFHEYHEVITHLRYTTKDGDDNDYHDTTLVVSLIKE</sequence>
<evidence type="ECO:0000313" key="2">
    <source>
        <dbReference type="Proteomes" id="UP000183567"/>
    </source>
</evidence>
<name>A0A1J8PZK6_9AGAM</name>
<dbReference type="EMBL" id="LVVM01003787">
    <property type="protein sequence ID" value="OJA14261.1"/>
    <property type="molecule type" value="Genomic_DNA"/>
</dbReference>
<keyword evidence="2" id="KW-1185">Reference proteome</keyword>
<protein>
    <submittedName>
        <fullName evidence="1">Uncharacterized protein</fullName>
    </submittedName>
</protein>
<comment type="caution">
    <text evidence="1">The sequence shown here is derived from an EMBL/GenBank/DDBJ whole genome shotgun (WGS) entry which is preliminary data.</text>
</comment>